<sequence length="447" mass="49964">MDGDAAGEDKSEEVVDNSQGPVEWSDEETDIFDHLGIEAIDGACRLVYPDQPNPLQYAAVQKFWLGGPDPLDYISMFCNEGDLSKNIPPHWHYVSYGFSDLHGDGRVHRPSERGEASGFGFELTFRLKREPEETTPPMWPSILLNKLANYVFQTGNVLHVGDHIPWNKALNDDTESHIQHMLIAEDPQLLDLDTQNGTLDFRQVVGVTDDEVKSAQKWKGTGVLSLLSNMKGVGPFFVTDTKRSESVFDEDPSLSVMVAEGIEKDGSNLGHVTAVCSWSESADSSIVNTSAFLERLDISDVAENTPPVLPDFNEVVYKETPVPVNLNSVHLYFDAEAAELLPMVVRTRLKKGRFFIFHNVDNLAIHLLPSTTQDGGEVFVTEKDPIKMQGTYLQIYCSTEFIDEMSKKFECLQVNEDSDKTKERVYPVEFSFSNPKVYITVSKNGIA</sequence>
<feature type="domain" description="Suppressor of fused-like" evidence="2">
    <location>
        <begin position="67"/>
        <end position="243"/>
    </location>
</feature>
<dbReference type="InterPro" id="IPR007768">
    <property type="entry name" value="Suppressor_of_fused"/>
</dbReference>
<proteinExistence type="predicted"/>
<evidence type="ECO:0000259" key="3">
    <source>
        <dbReference type="Pfam" id="PF12470"/>
    </source>
</evidence>
<reference evidence="4 5" key="1">
    <citation type="submission" date="2024-01" db="EMBL/GenBank/DDBJ databases">
        <title>The genome of the rayed Mediterranean limpet Patella caerulea (Linnaeus, 1758).</title>
        <authorList>
            <person name="Anh-Thu Weber A."/>
            <person name="Halstead-Nussloch G."/>
        </authorList>
    </citation>
    <scope>NUCLEOTIDE SEQUENCE [LARGE SCALE GENOMIC DNA]</scope>
    <source>
        <strain evidence="4">AATW-2023a</strain>
        <tissue evidence="4">Whole specimen</tissue>
    </source>
</reference>
<dbReference type="AlphaFoldDB" id="A0AAN8PW42"/>
<accession>A0AAN8PW42</accession>
<comment type="caution">
    <text evidence="4">The sequence shown here is derived from an EMBL/GenBank/DDBJ whole genome shotgun (WGS) entry which is preliminary data.</text>
</comment>
<protein>
    <recommendedName>
        <fullName evidence="6">Suppressor of fused homolog</fullName>
    </recommendedName>
</protein>
<evidence type="ECO:0000313" key="5">
    <source>
        <dbReference type="Proteomes" id="UP001347796"/>
    </source>
</evidence>
<evidence type="ECO:0000256" key="1">
    <source>
        <dbReference type="SAM" id="MobiDB-lite"/>
    </source>
</evidence>
<dbReference type="Pfam" id="PF05076">
    <property type="entry name" value="SUFU"/>
    <property type="match status" value="1"/>
</dbReference>
<evidence type="ECO:0008006" key="6">
    <source>
        <dbReference type="Google" id="ProtNLM"/>
    </source>
</evidence>
<dbReference type="Proteomes" id="UP001347796">
    <property type="component" value="Unassembled WGS sequence"/>
</dbReference>
<dbReference type="PIRSF" id="PIRSF011844">
    <property type="entry name" value="Suppressor_of_fused_protein"/>
    <property type="match status" value="1"/>
</dbReference>
<dbReference type="PANTHER" id="PTHR10928">
    <property type="entry name" value="SUPPRESSOR OF FUSED"/>
    <property type="match status" value="1"/>
</dbReference>
<gene>
    <name evidence="4" type="ORF">SNE40_005252</name>
</gene>
<dbReference type="EMBL" id="JAZGQO010000004">
    <property type="protein sequence ID" value="KAK6187167.1"/>
    <property type="molecule type" value="Genomic_DNA"/>
</dbReference>
<dbReference type="InterPro" id="IPR020941">
    <property type="entry name" value="SUFU-like_domain"/>
</dbReference>
<evidence type="ECO:0000313" key="4">
    <source>
        <dbReference type="EMBL" id="KAK6187167.1"/>
    </source>
</evidence>
<dbReference type="InterPro" id="IPR037181">
    <property type="entry name" value="SUFU_N"/>
</dbReference>
<dbReference type="Pfam" id="PF12470">
    <property type="entry name" value="SUFU_C"/>
    <property type="match status" value="1"/>
</dbReference>
<dbReference type="GO" id="GO:0005737">
    <property type="term" value="C:cytoplasm"/>
    <property type="evidence" value="ECO:0007669"/>
    <property type="project" value="TreeGrafter"/>
</dbReference>
<dbReference type="InterPro" id="IPR016591">
    <property type="entry name" value="Suppressor_of_fused_euk"/>
</dbReference>
<dbReference type="Gene3D" id="3.30.1360.230">
    <property type="entry name" value="Sufu, C-terminal domain"/>
    <property type="match status" value="1"/>
</dbReference>
<name>A0AAN8PW42_PATCE</name>
<evidence type="ECO:0000259" key="2">
    <source>
        <dbReference type="Pfam" id="PF05076"/>
    </source>
</evidence>
<dbReference type="InterPro" id="IPR024314">
    <property type="entry name" value="SUFU_C"/>
</dbReference>
<feature type="region of interest" description="Disordered" evidence="1">
    <location>
        <begin position="1"/>
        <end position="23"/>
    </location>
</feature>
<dbReference type="PANTHER" id="PTHR10928:SF2">
    <property type="entry name" value="SUPPRESSOR OF FUSED HOMOLOG"/>
    <property type="match status" value="1"/>
</dbReference>
<dbReference type="GO" id="GO:0005634">
    <property type="term" value="C:nucleus"/>
    <property type="evidence" value="ECO:0007669"/>
    <property type="project" value="TreeGrafter"/>
</dbReference>
<keyword evidence="5" id="KW-1185">Reference proteome</keyword>
<dbReference type="InterPro" id="IPR038489">
    <property type="entry name" value="SUFU_C_sf"/>
</dbReference>
<dbReference type="SUPFAM" id="SSF103359">
    <property type="entry name" value="Suppressor of Fused, N-terminal domain"/>
    <property type="match status" value="1"/>
</dbReference>
<feature type="domain" description="Suppressor of fused C-terminal" evidence="3">
    <location>
        <begin position="258"/>
        <end position="440"/>
    </location>
</feature>
<organism evidence="4 5">
    <name type="scientific">Patella caerulea</name>
    <name type="common">Rayed Mediterranean limpet</name>
    <dbReference type="NCBI Taxonomy" id="87958"/>
    <lineage>
        <taxon>Eukaryota</taxon>
        <taxon>Metazoa</taxon>
        <taxon>Spiralia</taxon>
        <taxon>Lophotrochozoa</taxon>
        <taxon>Mollusca</taxon>
        <taxon>Gastropoda</taxon>
        <taxon>Patellogastropoda</taxon>
        <taxon>Patelloidea</taxon>
        <taxon>Patellidae</taxon>
        <taxon>Patella</taxon>
    </lineage>
</organism>